<dbReference type="InterPro" id="IPR029069">
    <property type="entry name" value="HotDog_dom_sf"/>
</dbReference>
<reference evidence="3 4" key="1">
    <citation type="submission" date="2017-05" db="EMBL/GenBank/DDBJ databases">
        <title>Isolation of Rhodococcus sp. S2-17 biodegrading of BP-3.</title>
        <authorList>
            <person name="Lee Y."/>
            <person name="Kim K.H."/>
            <person name="Chun B.H."/>
            <person name="Jung H.S."/>
            <person name="Jeon C.O."/>
        </authorList>
    </citation>
    <scope>NUCLEOTIDE SEQUENCE [LARGE SCALE GENOMIC DNA]</scope>
    <source>
        <strain evidence="3 4">S2-17</strain>
    </source>
</reference>
<protein>
    <submittedName>
        <fullName evidence="3">Thioesterase</fullName>
    </submittedName>
</protein>
<dbReference type="Gene3D" id="2.40.160.210">
    <property type="entry name" value="Acyl-CoA thioesterase, double hotdog domain"/>
    <property type="match status" value="1"/>
</dbReference>
<feature type="domain" description="Acyl-CoA thioesterase-like C-terminal" evidence="2">
    <location>
        <begin position="152"/>
        <end position="275"/>
    </location>
</feature>
<dbReference type="Pfam" id="PF13622">
    <property type="entry name" value="4HBT_3"/>
    <property type="match status" value="1"/>
</dbReference>
<name>A0A2S2BV92_9NOCA</name>
<dbReference type="AlphaFoldDB" id="A0A2S2BV92"/>
<dbReference type="InterPro" id="IPR042171">
    <property type="entry name" value="Acyl-CoA_hotdog"/>
</dbReference>
<proteinExistence type="predicted"/>
<dbReference type="InterPro" id="IPR049449">
    <property type="entry name" value="TesB_ACOT8-like_N"/>
</dbReference>
<sequence>MSAESYYVPVGSESLSAAATDPDRKVTIERFASTDLTVSVWADTMQHGAPPSALLLRALERCDARNDVRVTRVAVDILGPIPIAELEVRSWVQRPGRRVELVVAELWSTDTAGRSRAVARATGWRMETVDTAATVHTADTSLPPPEAGRDGAVWRFPASGYLDTLDYRWITEIGGEGPAAMWARPKPALVRGEQMTPLERLFSVADIANGVGSKLDPTQWTFLNTDLTVHVFRVPSGSWVGVSAETSIGPDGVGMCAGVLYDHAGAVGRITQSVQVRARP</sequence>
<dbReference type="EMBL" id="CP021354">
    <property type="protein sequence ID" value="AWK72448.1"/>
    <property type="molecule type" value="Genomic_DNA"/>
</dbReference>
<dbReference type="RefSeq" id="WP_109329556.1">
    <property type="nucleotide sequence ID" value="NZ_CP021354.1"/>
</dbReference>
<evidence type="ECO:0000259" key="2">
    <source>
        <dbReference type="Pfam" id="PF20789"/>
    </source>
</evidence>
<dbReference type="OrthoDB" id="1413770at2"/>
<evidence type="ECO:0000259" key="1">
    <source>
        <dbReference type="Pfam" id="PF13622"/>
    </source>
</evidence>
<dbReference type="KEGG" id="roz:CBI38_13525"/>
<evidence type="ECO:0000313" key="4">
    <source>
        <dbReference type="Proteomes" id="UP000245711"/>
    </source>
</evidence>
<dbReference type="Proteomes" id="UP000245711">
    <property type="component" value="Chromosome"/>
</dbReference>
<dbReference type="SUPFAM" id="SSF54637">
    <property type="entry name" value="Thioesterase/thiol ester dehydrase-isomerase"/>
    <property type="match status" value="1"/>
</dbReference>
<keyword evidence="4" id="KW-1185">Reference proteome</keyword>
<dbReference type="InterPro" id="IPR049450">
    <property type="entry name" value="ACOT8-like_C"/>
</dbReference>
<organism evidence="3 4">
    <name type="scientific">Rhodococcus oxybenzonivorans</name>
    <dbReference type="NCBI Taxonomy" id="1990687"/>
    <lineage>
        <taxon>Bacteria</taxon>
        <taxon>Bacillati</taxon>
        <taxon>Actinomycetota</taxon>
        <taxon>Actinomycetes</taxon>
        <taxon>Mycobacteriales</taxon>
        <taxon>Nocardiaceae</taxon>
        <taxon>Rhodococcus</taxon>
    </lineage>
</organism>
<accession>A0A2S2BV92</accession>
<dbReference type="Pfam" id="PF20789">
    <property type="entry name" value="4HBT_3C"/>
    <property type="match status" value="1"/>
</dbReference>
<feature type="domain" description="Acyl-CoA thioesterase-like N-terminal HotDog" evidence="1">
    <location>
        <begin position="40"/>
        <end position="126"/>
    </location>
</feature>
<gene>
    <name evidence="3" type="ORF">CBI38_13525</name>
</gene>
<evidence type="ECO:0000313" key="3">
    <source>
        <dbReference type="EMBL" id="AWK72448.1"/>
    </source>
</evidence>